<dbReference type="EMBL" id="KQ461001">
    <property type="protein sequence ID" value="KPJ10048.1"/>
    <property type="molecule type" value="Genomic_DNA"/>
</dbReference>
<dbReference type="InParanoid" id="A0A0N0PB87"/>
<keyword evidence="2" id="KW-1185">Reference proteome</keyword>
<evidence type="ECO:0000313" key="2">
    <source>
        <dbReference type="Proteomes" id="UP000053240"/>
    </source>
</evidence>
<dbReference type="KEGG" id="pmac:106716192"/>
<evidence type="ECO:0000313" key="1">
    <source>
        <dbReference type="EMBL" id="KPJ10048.1"/>
    </source>
</evidence>
<name>A0A0N0PB87_PAPMA</name>
<protein>
    <submittedName>
        <fullName evidence="1">Uncharacterized protein</fullName>
    </submittedName>
</protein>
<sequence>MLREGLSPDCQKMKDKFENEKNIAEEKIKDEDRSWTTFLQKSTNLPTQKLGHFADLQNKFEKQVIIPLPNPKQEIPNVDINEKLNEERKSEHTVDQIIQEALIKMDSLNIGAGKNRLIQLLLNNIKNITDSGIPVEDQLNQMRKQIETLEEVPDIIKETLENVAGKLHLINQVRIQDVSKLNEVFSL</sequence>
<proteinExistence type="predicted"/>
<dbReference type="AlphaFoldDB" id="A0A0N0PB87"/>
<reference evidence="1 2" key="1">
    <citation type="journal article" date="2015" name="Nat. Commun.">
        <title>Outbred genome sequencing and CRISPR/Cas9 gene editing in butterflies.</title>
        <authorList>
            <person name="Li X."/>
            <person name="Fan D."/>
            <person name="Zhang W."/>
            <person name="Liu G."/>
            <person name="Zhang L."/>
            <person name="Zhao L."/>
            <person name="Fang X."/>
            <person name="Chen L."/>
            <person name="Dong Y."/>
            <person name="Chen Y."/>
            <person name="Ding Y."/>
            <person name="Zhao R."/>
            <person name="Feng M."/>
            <person name="Zhu Y."/>
            <person name="Feng Y."/>
            <person name="Jiang X."/>
            <person name="Zhu D."/>
            <person name="Xiang H."/>
            <person name="Feng X."/>
            <person name="Li S."/>
            <person name="Wang J."/>
            <person name="Zhang G."/>
            <person name="Kronforst M.R."/>
            <person name="Wang W."/>
        </authorList>
    </citation>
    <scope>NUCLEOTIDE SEQUENCE [LARGE SCALE GENOMIC DNA]</scope>
    <source>
        <strain evidence="1">Ya'a_city_454_Pm</strain>
        <tissue evidence="1">Whole body</tissue>
    </source>
</reference>
<gene>
    <name evidence="1" type="ORF">RR48_00722</name>
</gene>
<organism evidence="1 2">
    <name type="scientific">Papilio machaon</name>
    <name type="common">Old World swallowtail butterfly</name>
    <dbReference type="NCBI Taxonomy" id="76193"/>
    <lineage>
        <taxon>Eukaryota</taxon>
        <taxon>Metazoa</taxon>
        <taxon>Ecdysozoa</taxon>
        <taxon>Arthropoda</taxon>
        <taxon>Hexapoda</taxon>
        <taxon>Insecta</taxon>
        <taxon>Pterygota</taxon>
        <taxon>Neoptera</taxon>
        <taxon>Endopterygota</taxon>
        <taxon>Lepidoptera</taxon>
        <taxon>Glossata</taxon>
        <taxon>Ditrysia</taxon>
        <taxon>Papilionoidea</taxon>
        <taxon>Papilionidae</taxon>
        <taxon>Papilioninae</taxon>
        <taxon>Papilio</taxon>
    </lineage>
</organism>
<dbReference type="Proteomes" id="UP000053240">
    <property type="component" value="Unassembled WGS sequence"/>
</dbReference>
<accession>A0A0N0PB87</accession>